<dbReference type="SUPFAM" id="SSF57716">
    <property type="entry name" value="Glucocorticoid receptor-like (DNA-binding domain)"/>
    <property type="match status" value="1"/>
</dbReference>
<dbReference type="Proteomes" id="UP000069940">
    <property type="component" value="Unassembled WGS sequence"/>
</dbReference>
<feature type="domain" description="ZAD" evidence="11">
    <location>
        <begin position="10"/>
        <end position="83"/>
    </location>
</feature>
<evidence type="ECO:0000256" key="4">
    <source>
        <dbReference type="ARBA" id="ARBA00022771"/>
    </source>
</evidence>
<feature type="domain" description="C2H2-type" evidence="10">
    <location>
        <begin position="397"/>
        <end position="425"/>
    </location>
</feature>
<keyword evidence="5 8" id="KW-0862">Zinc</keyword>
<dbReference type="PROSITE" id="PS51915">
    <property type="entry name" value="ZAD"/>
    <property type="match status" value="1"/>
</dbReference>
<dbReference type="InterPro" id="IPR050888">
    <property type="entry name" value="ZnF_C2H2-type_TF"/>
</dbReference>
<feature type="domain" description="C2H2-type" evidence="10">
    <location>
        <begin position="280"/>
        <end position="308"/>
    </location>
</feature>
<dbReference type="InterPro" id="IPR008598">
    <property type="entry name" value="Di19_Zn-bd"/>
</dbReference>
<feature type="domain" description="C2H2-type" evidence="10">
    <location>
        <begin position="198"/>
        <end position="220"/>
    </location>
</feature>
<evidence type="ECO:0000256" key="1">
    <source>
        <dbReference type="ARBA" id="ARBA00004123"/>
    </source>
</evidence>
<evidence type="ECO:0000256" key="7">
    <source>
        <dbReference type="PROSITE-ProRule" id="PRU00042"/>
    </source>
</evidence>
<evidence type="ECO:0000256" key="2">
    <source>
        <dbReference type="ARBA" id="ARBA00022723"/>
    </source>
</evidence>
<dbReference type="RefSeq" id="XP_019933197.3">
    <property type="nucleotide sequence ID" value="XM_020077638.3"/>
</dbReference>
<feature type="domain" description="C2H2-type" evidence="10">
    <location>
        <begin position="169"/>
        <end position="196"/>
    </location>
</feature>
<dbReference type="Gene3D" id="3.40.1800.20">
    <property type="match status" value="1"/>
</dbReference>
<dbReference type="SMART" id="SM00868">
    <property type="entry name" value="zf-AD"/>
    <property type="match status" value="1"/>
</dbReference>
<dbReference type="PROSITE" id="PS50157">
    <property type="entry name" value="ZINC_FINGER_C2H2_2"/>
    <property type="match status" value="9"/>
</dbReference>
<evidence type="ECO:0000256" key="5">
    <source>
        <dbReference type="ARBA" id="ARBA00022833"/>
    </source>
</evidence>
<protein>
    <recommendedName>
        <fullName evidence="14">C2h2-type zn-finger protein</fullName>
    </recommendedName>
</protein>
<proteinExistence type="predicted"/>
<feature type="domain" description="C2H2-type" evidence="10">
    <location>
        <begin position="255"/>
        <end position="277"/>
    </location>
</feature>
<dbReference type="Pfam" id="PF00096">
    <property type="entry name" value="zf-C2H2"/>
    <property type="match status" value="3"/>
</dbReference>
<evidence type="ECO:0000256" key="8">
    <source>
        <dbReference type="PROSITE-ProRule" id="PRU01263"/>
    </source>
</evidence>
<accession>A0ABM1Z683</accession>
<feature type="binding site" evidence="8">
    <location>
        <position position="59"/>
    </location>
    <ligand>
        <name>Zn(2+)</name>
        <dbReference type="ChEBI" id="CHEBI:29105"/>
    </ligand>
</feature>
<name>A0ABM1Z683_AEDAL</name>
<feature type="binding site" evidence="8">
    <location>
        <position position="56"/>
    </location>
    <ligand>
        <name>Zn(2+)</name>
        <dbReference type="ChEBI" id="CHEBI:29105"/>
    </ligand>
</feature>
<keyword evidence="4 7" id="KW-0863">Zinc-finger</keyword>
<evidence type="ECO:0000313" key="12">
    <source>
        <dbReference type="EnsemblMetazoa" id="AALFPA23_015462.P22487"/>
    </source>
</evidence>
<evidence type="ECO:0000259" key="10">
    <source>
        <dbReference type="PROSITE" id="PS50157"/>
    </source>
</evidence>
<organism evidence="12 13">
    <name type="scientific">Aedes albopictus</name>
    <name type="common">Asian tiger mosquito</name>
    <name type="synonym">Stegomyia albopicta</name>
    <dbReference type="NCBI Taxonomy" id="7160"/>
    <lineage>
        <taxon>Eukaryota</taxon>
        <taxon>Metazoa</taxon>
        <taxon>Ecdysozoa</taxon>
        <taxon>Arthropoda</taxon>
        <taxon>Hexapoda</taxon>
        <taxon>Insecta</taxon>
        <taxon>Pterygota</taxon>
        <taxon>Neoptera</taxon>
        <taxon>Endopterygota</taxon>
        <taxon>Diptera</taxon>
        <taxon>Nematocera</taxon>
        <taxon>Culicoidea</taxon>
        <taxon>Culicidae</taxon>
        <taxon>Culicinae</taxon>
        <taxon>Aedini</taxon>
        <taxon>Aedes</taxon>
        <taxon>Stegomyia</taxon>
    </lineage>
</organism>
<evidence type="ECO:0000313" key="13">
    <source>
        <dbReference type="Proteomes" id="UP000069940"/>
    </source>
</evidence>
<evidence type="ECO:0000259" key="11">
    <source>
        <dbReference type="PROSITE" id="PS51915"/>
    </source>
</evidence>
<evidence type="ECO:0000256" key="6">
    <source>
        <dbReference type="ARBA" id="ARBA00023242"/>
    </source>
</evidence>
<dbReference type="InterPro" id="IPR013087">
    <property type="entry name" value="Znf_C2H2_type"/>
</dbReference>
<dbReference type="Pfam" id="PF07776">
    <property type="entry name" value="zf-AD"/>
    <property type="match status" value="1"/>
</dbReference>
<reference evidence="13" key="1">
    <citation type="journal article" date="2015" name="Proc. Natl. Acad. Sci. U.S.A.">
        <title>Genome sequence of the Asian Tiger mosquito, Aedes albopictus, reveals insights into its biology, genetics, and evolution.</title>
        <authorList>
            <person name="Chen X.G."/>
            <person name="Jiang X."/>
            <person name="Gu J."/>
            <person name="Xu M."/>
            <person name="Wu Y."/>
            <person name="Deng Y."/>
            <person name="Zhang C."/>
            <person name="Bonizzoni M."/>
            <person name="Dermauw W."/>
            <person name="Vontas J."/>
            <person name="Armbruster P."/>
            <person name="Huang X."/>
            <person name="Yang Y."/>
            <person name="Zhang H."/>
            <person name="He W."/>
            <person name="Peng H."/>
            <person name="Liu Y."/>
            <person name="Wu K."/>
            <person name="Chen J."/>
            <person name="Lirakis M."/>
            <person name="Topalis P."/>
            <person name="Van Leeuwen T."/>
            <person name="Hall A.B."/>
            <person name="Jiang X."/>
            <person name="Thorpe C."/>
            <person name="Mueller R.L."/>
            <person name="Sun C."/>
            <person name="Waterhouse R.M."/>
            <person name="Yan G."/>
            <person name="Tu Z.J."/>
            <person name="Fang X."/>
            <person name="James A.A."/>
        </authorList>
    </citation>
    <scope>NUCLEOTIDE SEQUENCE [LARGE SCALE GENOMIC DNA]</scope>
    <source>
        <strain evidence="13">Foshan</strain>
    </source>
</reference>
<dbReference type="SUPFAM" id="SSF57667">
    <property type="entry name" value="beta-beta-alpha zinc fingers"/>
    <property type="match status" value="4"/>
</dbReference>
<feature type="domain" description="C2H2-type" evidence="10">
    <location>
        <begin position="369"/>
        <end position="397"/>
    </location>
</feature>
<dbReference type="SMART" id="SM00355">
    <property type="entry name" value="ZnF_C2H2"/>
    <property type="match status" value="10"/>
</dbReference>
<reference evidence="12" key="2">
    <citation type="submission" date="2025-05" db="UniProtKB">
        <authorList>
            <consortium name="EnsemblMetazoa"/>
        </authorList>
    </citation>
    <scope>IDENTIFICATION</scope>
    <source>
        <strain evidence="12">Foshan</strain>
    </source>
</reference>
<keyword evidence="2 8" id="KW-0479">Metal-binding</keyword>
<keyword evidence="3" id="KW-0677">Repeat</keyword>
<feature type="domain" description="C2H2-type" evidence="10">
    <location>
        <begin position="310"/>
        <end position="332"/>
    </location>
</feature>
<feature type="domain" description="C2H2-type" evidence="10">
    <location>
        <begin position="426"/>
        <end position="454"/>
    </location>
</feature>
<dbReference type="Pfam" id="PF13912">
    <property type="entry name" value="zf-C2H2_6"/>
    <property type="match status" value="1"/>
</dbReference>
<comment type="subcellular location">
    <subcellularLocation>
        <location evidence="1">Nucleus</location>
    </subcellularLocation>
</comment>
<feature type="compositionally biased region" description="Acidic residues" evidence="9">
    <location>
        <begin position="132"/>
        <end position="142"/>
    </location>
</feature>
<feature type="binding site" evidence="8">
    <location>
        <position position="12"/>
    </location>
    <ligand>
        <name>Zn(2+)</name>
        <dbReference type="ChEBI" id="CHEBI:29105"/>
    </ligand>
</feature>
<dbReference type="PANTHER" id="PTHR24406">
    <property type="entry name" value="TRANSCRIPTIONAL REPRESSOR CTCFL-RELATED"/>
    <property type="match status" value="1"/>
</dbReference>
<evidence type="ECO:0008006" key="14">
    <source>
        <dbReference type="Google" id="ProtNLM"/>
    </source>
</evidence>
<dbReference type="Gene3D" id="3.30.160.60">
    <property type="entry name" value="Classic Zinc Finger"/>
    <property type="match status" value="6"/>
</dbReference>
<feature type="binding site" evidence="8">
    <location>
        <position position="15"/>
    </location>
    <ligand>
        <name>Zn(2+)</name>
        <dbReference type="ChEBI" id="CHEBI:29105"/>
    </ligand>
</feature>
<feature type="domain" description="C2H2-type" evidence="10">
    <location>
        <begin position="224"/>
        <end position="252"/>
    </location>
</feature>
<dbReference type="InterPro" id="IPR036236">
    <property type="entry name" value="Znf_C2H2_sf"/>
</dbReference>
<dbReference type="Pfam" id="PF05605">
    <property type="entry name" value="zf-Di19"/>
    <property type="match status" value="1"/>
</dbReference>
<dbReference type="EnsemblMetazoa" id="AALFPA23_015462.R22487">
    <property type="protein sequence ID" value="AALFPA23_015462.P22487"/>
    <property type="gene ID" value="AALFPA23_015462"/>
</dbReference>
<sequence>MASIADQLDLKCRLCLCLISGKRSASSMDDETFRSKLSAVCNVLFAVNDQLPTKVCSGCNKKITDFHGFVEAIRCNQEQLVSMILLPEVKEEHELVLNNETIFEEVKPKVEKEESFEDDNIEPMETVHAEIADEDADEEDDNKSDASEAPVEEVKVSDDDRMILQYFTLNCDTCPTVFETFKHLKQHCKKAHGRKPTLQCVKCNKSFQYKFKLMHHINLHLRPCKCEVCGKGFADQQALRVHHSNKHATDVDRPFKCEKCPQSFMKENSLKSHLKLHDRVDCPICKKNLSNVYNLKSHMSIMHSTEERQFICDVCGKEFKSRGAMDSHSVVHKELTREDGARCEICNVWISRKNRLRRHMIEIHESKEAECNVCHKTYPNMKAMVNHRRNIHGGQTFECEICGKQFKRSINLKEHRAAAHTGEKLYSCEFCGMEMNSNANLYQHRKNRHPLEWMEAKQKAARLID</sequence>
<dbReference type="GeneID" id="109623151"/>
<keyword evidence="13" id="KW-1185">Reference proteome</keyword>
<keyword evidence="6" id="KW-0539">Nucleus</keyword>
<evidence type="ECO:0000256" key="9">
    <source>
        <dbReference type="SAM" id="MobiDB-lite"/>
    </source>
</evidence>
<feature type="region of interest" description="Disordered" evidence="9">
    <location>
        <begin position="132"/>
        <end position="154"/>
    </location>
</feature>
<dbReference type="InterPro" id="IPR012934">
    <property type="entry name" value="Znf_AD"/>
</dbReference>
<evidence type="ECO:0000256" key="3">
    <source>
        <dbReference type="ARBA" id="ARBA00022737"/>
    </source>
</evidence>
<dbReference type="PROSITE" id="PS00028">
    <property type="entry name" value="ZINC_FINGER_C2H2_1"/>
    <property type="match status" value="9"/>
</dbReference>